<dbReference type="AlphaFoldDB" id="A0A5B6TD09"/>
<keyword evidence="3" id="KW-1185">Reference proteome</keyword>
<keyword evidence="1" id="KW-0472">Membrane</keyword>
<dbReference type="EMBL" id="VKKY01000003">
    <property type="protein sequence ID" value="KAA3436831.1"/>
    <property type="molecule type" value="Genomic_DNA"/>
</dbReference>
<feature type="transmembrane region" description="Helical" evidence="1">
    <location>
        <begin position="107"/>
        <end position="128"/>
    </location>
</feature>
<feature type="transmembrane region" description="Helical" evidence="1">
    <location>
        <begin position="66"/>
        <end position="87"/>
    </location>
</feature>
<sequence>MVKILSTKRLLLIVLILVLWSLFTDSPQQKGGVDRYMNYAMLFFITAPSIVYVFPLRSFITLEKILYSMIFSFFGFLIGGTFTVNVLEQLFGSDYDITLSNLRLSSVGANLIFYLISNLCSIGPLLIIQTFKDRNVLQAI</sequence>
<organism evidence="2 3">
    <name type="scientific">Rufibacter hautae</name>
    <dbReference type="NCBI Taxonomy" id="2595005"/>
    <lineage>
        <taxon>Bacteria</taxon>
        <taxon>Pseudomonadati</taxon>
        <taxon>Bacteroidota</taxon>
        <taxon>Cytophagia</taxon>
        <taxon>Cytophagales</taxon>
        <taxon>Hymenobacteraceae</taxon>
        <taxon>Rufibacter</taxon>
    </lineage>
</organism>
<name>A0A5B6TD09_9BACT</name>
<evidence type="ECO:0000313" key="3">
    <source>
        <dbReference type="Proteomes" id="UP000324133"/>
    </source>
</evidence>
<protein>
    <submittedName>
        <fullName evidence="2">Uncharacterized protein</fullName>
    </submittedName>
</protein>
<feature type="transmembrane region" description="Helical" evidence="1">
    <location>
        <begin position="37"/>
        <end position="54"/>
    </location>
</feature>
<dbReference type="Proteomes" id="UP000324133">
    <property type="component" value="Unassembled WGS sequence"/>
</dbReference>
<proteinExistence type="predicted"/>
<evidence type="ECO:0000256" key="1">
    <source>
        <dbReference type="SAM" id="Phobius"/>
    </source>
</evidence>
<gene>
    <name evidence="2" type="ORF">FOA19_20875</name>
</gene>
<keyword evidence="1" id="KW-0812">Transmembrane</keyword>
<accession>A0A5B6TD09</accession>
<comment type="caution">
    <text evidence="2">The sequence shown here is derived from an EMBL/GenBank/DDBJ whole genome shotgun (WGS) entry which is preliminary data.</text>
</comment>
<reference evidence="2 3" key="1">
    <citation type="submission" date="2019-07" db="EMBL/GenBank/DDBJ databases">
        <title>Rufibacter sp. nov., isolated from lake sediment.</title>
        <authorList>
            <person name="Qu J.-H."/>
        </authorList>
    </citation>
    <scope>NUCLEOTIDE SEQUENCE [LARGE SCALE GENOMIC DNA]</scope>
    <source>
        <strain evidence="2 3">NBS58-1</strain>
    </source>
</reference>
<keyword evidence="1" id="KW-1133">Transmembrane helix</keyword>
<dbReference type="RefSeq" id="WP_149092770.1">
    <property type="nucleotide sequence ID" value="NZ_VKKY01000003.1"/>
</dbReference>
<evidence type="ECO:0000313" key="2">
    <source>
        <dbReference type="EMBL" id="KAA3436831.1"/>
    </source>
</evidence>